<sequence>MSTATEGAVMVLARMRENESKLIRVMKRLIKERRSFASQVLATEVDGWTPLHACALQGSLKLLKVFLSANVDMNITMGKPEGLPGGCSPLHMACLRGDVAVIELLLSKGSNMEAKDASGRTPVTYAARRRHLRAVHLLESRGANMAVVELPVNWAECITPQVTSKKFCFL</sequence>
<protein>
    <submittedName>
        <fullName evidence="4">Uncharacterized protein</fullName>
    </submittedName>
</protein>
<feature type="repeat" description="ANK" evidence="3">
    <location>
        <begin position="85"/>
        <end position="117"/>
    </location>
</feature>
<reference evidence="4" key="2">
    <citation type="submission" date="2020-11" db="EMBL/GenBank/DDBJ databases">
        <authorList>
            <person name="McCartney M.A."/>
            <person name="Auch B."/>
            <person name="Kono T."/>
            <person name="Mallez S."/>
            <person name="Becker A."/>
            <person name="Gohl D.M."/>
            <person name="Silverstein K.A.T."/>
            <person name="Koren S."/>
            <person name="Bechman K.B."/>
            <person name="Herman A."/>
            <person name="Abrahante J.E."/>
            <person name="Garbe J."/>
        </authorList>
    </citation>
    <scope>NUCLEOTIDE SEQUENCE</scope>
    <source>
        <strain evidence="4">Duluth1</strain>
        <tissue evidence="4">Whole animal</tissue>
    </source>
</reference>
<dbReference type="PANTHER" id="PTHR24198">
    <property type="entry name" value="ANKYRIN REPEAT AND PROTEIN KINASE DOMAIN-CONTAINING PROTEIN"/>
    <property type="match status" value="1"/>
</dbReference>
<keyword evidence="5" id="KW-1185">Reference proteome</keyword>
<organism evidence="4 5">
    <name type="scientific">Dreissena polymorpha</name>
    <name type="common">Zebra mussel</name>
    <name type="synonym">Mytilus polymorpha</name>
    <dbReference type="NCBI Taxonomy" id="45954"/>
    <lineage>
        <taxon>Eukaryota</taxon>
        <taxon>Metazoa</taxon>
        <taxon>Spiralia</taxon>
        <taxon>Lophotrochozoa</taxon>
        <taxon>Mollusca</taxon>
        <taxon>Bivalvia</taxon>
        <taxon>Autobranchia</taxon>
        <taxon>Heteroconchia</taxon>
        <taxon>Euheterodonta</taxon>
        <taxon>Imparidentia</taxon>
        <taxon>Neoheterodontei</taxon>
        <taxon>Myida</taxon>
        <taxon>Dreissenoidea</taxon>
        <taxon>Dreissenidae</taxon>
        <taxon>Dreissena</taxon>
    </lineage>
</organism>
<keyword evidence="1" id="KW-0677">Repeat</keyword>
<evidence type="ECO:0000313" key="4">
    <source>
        <dbReference type="EMBL" id="KAH3712658.1"/>
    </source>
</evidence>
<dbReference type="InterPro" id="IPR002110">
    <property type="entry name" value="Ankyrin_rpt"/>
</dbReference>
<keyword evidence="2 3" id="KW-0040">ANK repeat</keyword>
<dbReference type="PRINTS" id="PR01415">
    <property type="entry name" value="ANKYRIN"/>
</dbReference>
<evidence type="ECO:0000313" key="5">
    <source>
        <dbReference type="Proteomes" id="UP000828390"/>
    </source>
</evidence>
<feature type="repeat" description="ANK" evidence="3">
    <location>
        <begin position="46"/>
        <end position="78"/>
    </location>
</feature>
<dbReference type="Gene3D" id="1.25.40.20">
    <property type="entry name" value="Ankyrin repeat-containing domain"/>
    <property type="match status" value="1"/>
</dbReference>
<reference evidence="4" key="1">
    <citation type="journal article" date="2019" name="bioRxiv">
        <title>The Genome of the Zebra Mussel, Dreissena polymorpha: A Resource for Invasive Species Research.</title>
        <authorList>
            <person name="McCartney M.A."/>
            <person name="Auch B."/>
            <person name="Kono T."/>
            <person name="Mallez S."/>
            <person name="Zhang Y."/>
            <person name="Obille A."/>
            <person name="Becker A."/>
            <person name="Abrahante J.E."/>
            <person name="Garbe J."/>
            <person name="Badalamenti J.P."/>
            <person name="Herman A."/>
            <person name="Mangelson H."/>
            <person name="Liachko I."/>
            <person name="Sullivan S."/>
            <person name="Sone E.D."/>
            <person name="Koren S."/>
            <person name="Silverstein K.A.T."/>
            <person name="Beckman K.B."/>
            <person name="Gohl D.M."/>
        </authorList>
    </citation>
    <scope>NUCLEOTIDE SEQUENCE</scope>
    <source>
        <strain evidence="4">Duluth1</strain>
        <tissue evidence="4">Whole animal</tissue>
    </source>
</reference>
<evidence type="ECO:0000256" key="1">
    <source>
        <dbReference type="ARBA" id="ARBA00022737"/>
    </source>
</evidence>
<evidence type="ECO:0000256" key="3">
    <source>
        <dbReference type="PROSITE-ProRule" id="PRU00023"/>
    </source>
</evidence>
<proteinExistence type="predicted"/>
<comment type="caution">
    <text evidence="4">The sequence shown here is derived from an EMBL/GenBank/DDBJ whole genome shotgun (WGS) entry which is preliminary data.</text>
</comment>
<dbReference type="AlphaFoldDB" id="A0A9D3Z3X9"/>
<name>A0A9D3Z3X9_DREPO</name>
<accession>A0A9D3Z3X9</accession>
<dbReference type="Pfam" id="PF12796">
    <property type="entry name" value="Ank_2"/>
    <property type="match status" value="1"/>
</dbReference>
<dbReference type="PANTHER" id="PTHR24198:SF194">
    <property type="entry name" value="INVERSIN-A"/>
    <property type="match status" value="1"/>
</dbReference>
<evidence type="ECO:0000256" key="2">
    <source>
        <dbReference type="ARBA" id="ARBA00023043"/>
    </source>
</evidence>
<dbReference type="PROSITE" id="PS50088">
    <property type="entry name" value="ANK_REPEAT"/>
    <property type="match status" value="3"/>
</dbReference>
<dbReference type="Proteomes" id="UP000828390">
    <property type="component" value="Unassembled WGS sequence"/>
</dbReference>
<dbReference type="EMBL" id="JAIWYP010000014">
    <property type="protein sequence ID" value="KAH3712658.1"/>
    <property type="molecule type" value="Genomic_DNA"/>
</dbReference>
<feature type="repeat" description="ANK" evidence="3">
    <location>
        <begin position="118"/>
        <end position="150"/>
    </location>
</feature>
<dbReference type="SMART" id="SM00248">
    <property type="entry name" value="ANK"/>
    <property type="match status" value="3"/>
</dbReference>
<dbReference type="InterPro" id="IPR036770">
    <property type="entry name" value="Ankyrin_rpt-contain_sf"/>
</dbReference>
<gene>
    <name evidence="4" type="ORF">DPMN_072411</name>
</gene>
<dbReference type="PROSITE" id="PS50297">
    <property type="entry name" value="ANK_REP_REGION"/>
    <property type="match status" value="3"/>
</dbReference>
<dbReference type="SUPFAM" id="SSF48403">
    <property type="entry name" value="Ankyrin repeat"/>
    <property type="match status" value="1"/>
</dbReference>
<dbReference type="Pfam" id="PF00023">
    <property type="entry name" value="Ank"/>
    <property type="match status" value="1"/>
</dbReference>